<name>A0A1U7YG74_NICSY</name>
<dbReference type="RefSeq" id="XP_009798239.1">
    <property type="nucleotide sequence ID" value="XM_009799937.1"/>
</dbReference>
<organism evidence="3 4">
    <name type="scientific">Nicotiana sylvestris</name>
    <name type="common">Wood tobacco</name>
    <name type="synonym">South American tobacco</name>
    <dbReference type="NCBI Taxonomy" id="4096"/>
    <lineage>
        <taxon>Eukaryota</taxon>
        <taxon>Viridiplantae</taxon>
        <taxon>Streptophyta</taxon>
        <taxon>Embryophyta</taxon>
        <taxon>Tracheophyta</taxon>
        <taxon>Spermatophyta</taxon>
        <taxon>Magnoliopsida</taxon>
        <taxon>eudicotyledons</taxon>
        <taxon>Gunneridae</taxon>
        <taxon>Pentapetalae</taxon>
        <taxon>asterids</taxon>
        <taxon>lamiids</taxon>
        <taxon>Solanales</taxon>
        <taxon>Solanaceae</taxon>
        <taxon>Nicotianoideae</taxon>
        <taxon>Nicotianeae</taxon>
        <taxon>Nicotiana</taxon>
    </lineage>
</organism>
<dbReference type="Pfam" id="PF04969">
    <property type="entry name" value="CS"/>
    <property type="match status" value="1"/>
</dbReference>
<dbReference type="GO" id="GO:0005737">
    <property type="term" value="C:cytoplasm"/>
    <property type="evidence" value="ECO:0007669"/>
    <property type="project" value="TreeGrafter"/>
</dbReference>
<keyword evidence="3" id="KW-1185">Reference proteome</keyword>
<feature type="domain" description="CS" evidence="2">
    <location>
        <begin position="49"/>
        <end position="138"/>
    </location>
</feature>
<gene>
    <name evidence="4" type="primary">LOC104244500</name>
</gene>
<dbReference type="GO" id="GO:0051082">
    <property type="term" value="F:unfolded protein binding"/>
    <property type="evidence" value="ECO:0007669"/>
    <property type="project" value="TreeGrafter"/>
</dbReference>
<dbReference type="OrthoDB" id="416217at2759"/>
<reference evidence="3" key="1">
    <citation type="journal article" date="2013" name="Genome Biol.">
        <title>Reference genomes and transcriptomes of Nicotiana sylvestris and Nicotiana tomentosiformis.</title>
        <authorList>
            <person name="Sierro N."/>
            <person name="Battey J.N."/>
            <person name="Ouadi S."/>
            <person name="Bovet L."/>
            <person name="Goepfert S."/>
            <person name="Bakaher N."/>
            <person name="Peitsch M.C."/>
            <person name="Ivanov N.V."/>
        </authorList>
    </citation>
    <scope>NUCLEOTIDE SEQUENCE [LARGE SCALE GENOMIC DNA]</scope>
</reference>
<dbReference type="Proteomes" id="UP000189701">
    <property type="component" value="Unplaced"/>
</dbReference>
<dbReference type="InterPro" id="IPR007052">
    <property type="entry name" value="CS_dom"/>
</dbReference>
<reference evidence="4" key="2">
    <citation type="submission" date="2025-08" db="UniProtKB">
        <authorList>
            <consortium name="RefSeq"/>
        </authorList>
    </citation>
    <scope>IDENTIFICATION</scope>
    <source>
        <tissue evidence="4">Leaf</tissue>
    </source>
</reference>
<dbReference type="AlphaFoldDB" id="A0A1U7YG74"/>
<evidence type="ECO:0000256" key="1">
    <source>
        <dbReference type="SAM" id="MobiDB-lite"/>
    </source>
</evidence>
<evidence type="ECO:0000313" key="4">
    <source>
        <dbReference type="RefSeq" id="XP_009798239.1"/>
    </source>
</evidence>
<sequence>MGIFSYYKEEAQEPLIKSIEKAQDNSSSSSPKEEEEKNKLIIPNKANGLDMENYTWGQSLEEVTINIKLPRGESENYFTVAIENSNSLKVGRHLQPFIIDGQLFKEIKADKWSWYFSSKEEICIILPKKNKNWWKSLLKGGPEIDTRNFEDKWRILTGKLWQPWKRCIFG</sequence>
<proteinExistence type="predicted"/>
<dbReference type="GO" id="GO:0006457">
    <property type="term" value="P:protein folding"/>
    <property type="evidence" value="ECO:0007669"/>
    <property type="project" value="TreeGrafter"/>
</dbReference>
<dbReference type="PROSITE" id="PS51203">
    <property type="entry name" value="CS"/>
    <property type="match status" value="1"/>
</dbReference>
<evidence type="ECO:0000313" key="3">
    <source>
        <dbReference type="Proteomes" id="UP000189701"/>
    </source>
</evidence>
<dbReference type="InterPro" id="IPR008978">
    <property type="entry name" value="HSP20-like_chaperone"/>
</dbReference>
<dbReference type="InterPro" id="IPR037898">
    <property type="entry name" value="NudC_fam"/>
</dbReference>
<dbReference type="Gene3D" id="2.60.40.790">
    <property type="match status" value="1"/>
</dbReference>
<protein>
    <submittedName>
        <fullName evidence="4">Protein BOBBER 2-like</fullName>
    </submittedName>
</protein>
<dbReference type="STRING" id="4096.A0A1U7YG74"/>
<feature type="region of interest" description="Disordered" evidence="1">
    <location>
        <begin position="17"/>
        <end position="40"/>
    </location>
</feature>
<evidence type="ECO:0000259" key="2">
    <source>
        <dbReference type="PROSITE" id="PS51203"/>
    </source>
</evidence>
<dbReference type="CDD" id="cd06467">
    <property type="entry name" value="p23_NUDC_like"/>
    <property type="match status" value="1"/>
</dbReference>
<dbReference type="PANTHER" id="PTHR12356">
    <property type="entry name" value="NUCLEAR MOVEMENT PROTEIN NUDC"/>
    <property type="match status" value="1"/>
</dbReference>
<dbReference type="eggNOG" id="KOG2265">
    <property type="taxonomic scope" value="Eukaryota"/>
</dbReference>
<dbReference type="PANTHER" id="PTHR12356:SF28">
    <property type="entry name" value="PROTEIN BOBBER 2-LIKE"/>
    <property type="match status" value="1"/>
</dbReference>
<dbReference type="GO" id="GO:0006950">
    <property type="term" value="P:response to stress"/>
    <property type="evidence" value="ECO:0007669"/>
    <property type="project" value="UniProtKB-ARBA"/>
</dbReference>
<dbReference type="SUPFAM" id="SSF49764">
    <property type="entry name" value="HSP20-like chaperones"/>
    <property type="match status" value="1"/>
</dbReference>
<accession>A0A1U7YG74</accession>